<dbReference type="Proteomes" id="UP000006048">
    <property type="component" value="Chromosome"/>
</dbReference>
<dbReference type="EMBL" id="CP002959">
    <property type="protein sequence ID" value="AFM13385.1"/>
    <property type="molecule type" value="Genomic_DNA"/>
</dbReference>
<evidence type="ECO:0000256" key="2">
    <source>
        <dbReference type="ARBA" id="ARBA00022485"/>
    </source>
</evidence>
<gene>
    <name evidence="7" type="ordered locus">Turpa_2746</name>
</gene>
<dbReference type="InterPro" id="IPR011538">
    <property type="entry name" value="Nuo51_FMN-bd"/>
</dbReference>
<dbReference type="Gene3D" id="3.40.50.11540">
    <property type="entry name" value="NADH-ubiquinone oxidoreductase 51kDa subunit"/>
    <property type="match status" value="1"/>
</dbReference>
<keyword evidence="3" id="KW-0479">Metal-binding</keyword>
<keyword evidence="4" id="KW-0408">Iron</keyword>
<keyword evidence="8" id="KW-1185">Reference proteome</keyword>
<dbReference type="PROSITE" id="PS00645">
    <property type="entry name" value="COMPLEX1_51K_2"/>
    <property type="match status" value="1"/>
</dbReference>
<reference evidence="7 8" key="1">
    <citation type="submission" date="2012-06" db="EMBL/GenBank/DDBJ databases">
        <title>The complete chromosome of genome of Turneriella parva DSM 21527.</title>
        <authorList>
            <consortium name="US DOE Joint Genome Institute (JGI-PGF)"/>
            <person name="Lucas S."/>
            <person name="Han J."/>
            <person name="Lapidus A."/>
            <person name="Bruce D."/>
            <person name="Goodwin L."/>
            <person name="Pitluck S."/>
            <person name="Peters L."/>
            <person name="Kyrpides N."/>
            <person name="Mavromatis K."/>
            <person name="Ivanova N."/>
            <person name="Mikhailova N."/>
            <person name="Chertkov O."/>
            <person name="Detter J.C."/>
            <person name="Tapia R."/>
            <person name="Han C."/>
            <person name="Land M."/>
            <person name="Hauser L."/>
            <person name="Markowitz V."/>
            <person name="Cheng J.-F."/>
            <person name="Hugenholtz P."/>
            <person name="Woyke T."/>
            <person name="Wu D."/>
            <person name="Gronow S."/>
            <person name="Wellnitz S."/>
            <person name="Brambilla E."/>
            <person name="Klenk H.-P."/>
            <person name="Eisen J.A."/>
        </authorList>
    </citation>
    <scope>NUCLEOTIDE SEQUENCE [LARGE SCALE GENOMIC DNA]</scope>
    <source>
        <strain evidence="8">ATCC BAA-1111 / DSM 21527 / NCTC 11395 / H</strain>
    </source>
</reference>
<dbReference type="Pfam" id="PF01512">
    <property type="entry name" value="Complex1_51K"/>
    <property type="match status" value="1"/>
</dbReference>
<dbReference type="PATRIC" id="fig|869212.3.peg.2767"/>
<evidence type="ECO:0000313" key="8">
    <source>
        <dbReference type="Proteomes" id="UP000006048"/>
    </source>
</evidence>
<evidence type="ECO:0000313" key="7">
    <source>
        <dbReference type="EMBL" id="AFM13385.1"/>
    </source>
</evidence>
<dbReference type="SUPFAM" id="SSF142984">
    <property type="entry name" value="Nqo1 middle domain-like"/>
    <property type="match status" value="1"/>
</dbReference>
<proteinExistence type="inferred from homology"/>
<protein>
    <submittedName>
        <fullName evidence="7">NAD(P)-dependent iron-only hydrogenase diaphorase component flavoprotein</fullName>
    </submittedName>
</protein>
<evidence type="ECO:0000256" key="3">
    <source>
        <dbReference type="ARBA" id="ARBA00022723"/>
    </source>
</evidence>
<dbReference type="GO" id="GO:0046872">
    <property type="term" value="F:metal ion binding"/>
    <property type="evidence" value="ECO:0007669"/>
    <property type="project" value="UniProtKB-KW"/>
</dbReference>
<organism evidence="7 8">
    <name type="scientific">Turneriella parva (strain ATCC BAA-1111 / DSM 21527 / NCTC 11395 / H)</name>
    <name type="common">Leptospira parva</name>
    <dbReference type="NCBI Taxonomy" id="869212"/>
    <lineage>
        <taxon>Bacteria</taxon>
        <taxon>Pseudomonadati</taxon>
        <taxon>Spirochaetota</taxon>
        <taxon>Spirochaetia</taxon>
        <taxon>Leptospirales</taxon>
        <taxon>Leptospiraceae</taxon>
        <taxon>Turneriella</taxon>
    </lineage>
</organism>
<dbReference type="GO" id="GO:0010181">
    <property type="term" value="F:FMN binding"/>
    <property type="evidence" value="ECO:0007669"/>
    <property type="project" value="InterPro"/>
</dbReference>
<dbReference type="Pfam" id="PF10589">
    <property type="entry name" value="NADH_4Fe-4S"/>
    <property type="match status" value="1"/>
</dbReference>
<dbReference type="SUPFAM" id="SSF142019">
    <property type="entry name" value="Nqo1 FMN-binding domain-like"/>
    <property type="match status" value="1"/>
</dbReference>
<dbReference type="Gene3D" id="1.20.1440.230">
    <property type="entry name" value="NADH-ubiquinone oxidoreductase 51kDa subunit, iron-sulphur binding domain"/>
    <property type="match status" value="1"/>
</dbReference>
<dbReference type="HOGENOM" id="CLU_014881_3_2_12"/>
<sequence length="610" mass="64732">MKEPSGLIRVALDSGGIAAGAAAVFDELRELTAKYSEIKVIAVGTPGMCYADAQAEFLIEGRPHLHFGRLTRQNVRQIFEEFVVKGRMPAPNSVHEYVVLGARSPGHELPQAVASIVCADTQQHGDQDLVALLKACVGPETEIIEVADFGFYNRGFALQFFPGGLMLADLARDDIAHAVAMVRRGEIPDVGTVVKEAAQLRIASRNCGLVDPESIAAYEAAGGYTALKRALQMSPAKVVNEVLASGLRGRGGAGFSTGKKWQLSAAETADEKYVICNGDEGDPGAFMDRSLLEGDPHCVLEGLIIAGLATGANQGYFYIRAEYPLATARVQKAIDAAVSAGYLGKNILGSSFSFEARVRLGAGAYVCGEETALIASVEGKRGSPHPRPPYPSVSGLHRAPTTINNVETLATVPEILVRGGAWYAGIGEGKSKGTKLFAVSGKIRRTQLVEVPLGTSVREVVENLCGGIATGKKIKAVQTGGPSGGFVPQQLLDTPLTYEDMSALGSIIGSGGMIVLDEDVNMVELMRFYLGFNTDESCGLCAPCRIGGFQLKRLYDKLLAHDASHDDLAQIEKIAHAMQSASLCGLGKSAPSPLFATLKYFHPEYEACLK</sequence>
<dbReference type="RefSeq" id="WP_014803887.1">
    <property type="nucleotide sequence ID" value="NC_018020.1"/>
</dbReference>
<dbReference type="Gene3D" id="6.10.250.1450">
    <property type="match status" value="1"/>
</dbReference>
<evidence type="ECO:0000259" key="6">
    <source>
        <dbReference type="SMART" id="SM00928"/>
    </source>
</evidence>
<dbReference type="FunFam" id="3.40.50.11540:FF:000001">
    <property type="entry name" value="NADH dehydrogenase [ubiquinone] flavoprotein 1, mitochondrial"/>
    <property type="match status" value="1"/>
</dbReference>
<dbReference type="OrthoDB" id="9761899at2"/>
<dbReference type="InterPro" id="IPR001949">
    <property type="entry name" value="NADH-UbQ_OxRdtase_51kDa_CS"/>
</dbReference>
<dbReference type="Gene3D" id="3.10.20.600">
    <property type="match status" value="1"/>
</dbReference>
<dbReference type="InterPro" id="IPR019575">
    <property type="entry name" value="Nuop51_4Fe4S-bd"/>
</dbReference>
<keyword evidence="5" id="KW-0411">Iron-sulfur</keyword>
<evidence type="ECO:0000256" key="4">
    <source>
        <dbReference type="ARBA" id="ARBA00023004"/>
    </source>
</evidence>
<dbReference type="GO" id="GO:0051539">
    <property type="term" value="F:4 iron, 4 sulfur cluster binding"/>
    <property type="evidence" value="ECO:0007669"/>
    <property type="project" value="UniProtKB-KW"/>
</dbReference>
<dbReference type="InterPro" id="IPR019554">
    <property type="entry name" value="Soluble_ligand-bd"/>
</dbReference>
<dbReference type="GO" id="GO:0008137">
    <property type="term" value="F:NADH dehydrogenase (ubiquinone) activity"/>
    <property type="evidence" value="ECO:0007669"/>
    <property type="project" value="InterPro"/>
</dbReference>
<evidence type="ECO:0000256" key="5">
    <source>
        <dbReference type="ARBA" id="ARBA00023014"/>
    </source>
</evidence>
<accession>I4B7X8</accession>
<dbReference type="InterPro" id="IPR037207">
    <property type="entry name" value="Nuop51_4Fe4S-bd_sf"/>
</dbReference>
<keyword evidence="2" id="KW-0004">4Fe-4S</keyword>
<feature type="domain" description="NADH-ubiquinone oxidoreductase 51kDa subunit iron-sulphur binding" evidence="6">
    <location>
        <begin position="523"/>
        <end position="568"/>
    </location>
</feature>
<name>I4B7X8_TURPD</name>
<dbReference type="KEGG" id="tpx:Turpa_2746"/>
<dbReference type="SMART" id="SM00928">
    <property type="entry name" value="NADH_4Fe-4S"/>
    <property type="match status" value="1"/>
</dbReference>
<comment type="similarity">
    <text evidence="1">Belongs to the complex I 51 kDa subunit family.</text>
</comment>
<dbReference type="AlphaFoldDB" id="I4B7X8"/>
<dbReference type="PANTHER" id="PTHR43578">
    <property type="entry name" value="NADH-QUINONE OXIDOREDUCTASE SUBUNIT F"/>
    <property type="match status" value="1"/>
</dbReference>
<dbReference type="PANTHER" id="PTHR43578:SF3">
    <property type="entry name" value="NADH-QUINONE OXIDOREDUCTASE SUBUNIT F"/>
    <property type="match status" value="1"/>
</dbReference>
<dbReference type="STRING" id="869212.Turpa_2746"/>
<evidence type="ECO:0000256" key="1">
    <source>
        <dbReference type="ARBA" id="ARBA00007523"/>
    </source>
</evidence>
<dbReference type="InterPro" id="IPR037225">
    <property type="entry name" value="Nuo51_FMN-bd_sf"/>
</dbReference>
<dbReference type="Pfam" id="PF10531">
    <property type="entry name" value="SLBB"/>
    <property type="match status" value="1"/>
</dbReference>
<dbReference type="SUPFAM" id="SSF140490">
    <property type="entry name" value="Nqo1C-terminal domain-like"/>
    <property type="match status" value="1"/>
</dbReference>